<dbReference type="InterPro" id="IPR025121">
    <property type="entry name" value="GTPase_HflX_N"/>
</dbReference>
<evidence type="ECO:0000256" key="3">
    <source>
        <dbReference type="ARBA" id="ARBA00022741"/>
    </source>
</evidence>
<protein>
    <recommendedName>
        <fullName evidence="6">GTPase HflX</fullName>
    </recommendedName>
    <alternativeName>
        <fullName evidence="6">GTP-binding protein HflX</fullName>
    </alternativeName>
</protein>
<dbReference type="InterPro" id="IPR016496">
    <property type="entry name" value="GTPase_HflX"/>
</dbReference>
<dbReference type="InterPro" id="IPR030394">
    <property type="entry name" value="G_HFLX_dom"/>
</dbReference>
<gene>
    <name evidence="6" type="primary">hflX</name>
    <name evidence="9" type="ORF">HS1_001959</name>
</gene>
<evidence type="ECO:0000256" key="2">
    <source>
        <dbReference type="ARBA" id="ARBA00022723"/>
    </source>
</evidence>
<dbReference type="HAMAP" id="MF_00900">
    <property type="entry name" value="GTPase_HflX"/>
    <property type="match status" value="1"/>
</dbReference>
<keyword evidence="4" id="KW-0460">Magnesium</keyword>
<comment type="subcellular location">
    <subcellularLocation>
        <location evidence="6">Cytoplasm</location>
    </subcellularLocation>
    <text evidence="6">May associate with membranes.</text>
</comment>
<dbReference type="AlphaFoldDB" id="A0A7U4QLY0"/>
<sequence length="488" mass="55454">MVVGDQKGILLPDLSRYRSGLTRLRGLRCLHTHLIEEGLNEEDLTDLALLRLDLMGTIVMDERGIPRYYHLAHLLPVNENGCGWRVLKPISYGHLQIKFDQLISALEEEFQRVQKAHSIKENKDKAILIHVANSGEKTEPETSLTELSELANTAGVEIVDKVVQKRRYINPKFFIGKGKLAEVIIRALQSGANLLIFDHELNPSQANAIAKFTDLRVIDRTQLILDIFAQRAKSREGKIQVEMAQLKYVLPRLVKQDASMSRLAGGIGGRGPGETKLEIDRRRIKKRLHHLQKELKNIQAQRMQRRIKRRRMQLPIISIIGYTNAGKSTLLNTLTKSDILAENRLFATLDPTSRRLRFPSEKEAIITDTVGFIRNLPKELFDAFAATLEELYEAHLLIHLIDISNPCFPDHITSVEEILSQLQLAHIPTLRVFNKKDLVSEGYVKQQCKRYNAIAISALKSETLLPLLEEIEKILGKLAYSKVFRSAV</sequence>
<dbReference type="InterPro" id="IPR006073">
    <property type="entry name" value="GTP-bd"/>
</dbReference>
<dbReference type="RefSeq" id="WP_245669967.1">
    <property type="nucleotide sequence ID" value="NZ_CP013015.1"/>
</dbReference>
<dbReference type="EMBL" id="CP013015">
    <property type="protein sequence ID" value="AMM41751.1"/>
    <property type="molecule type" value="Genomic_DNA"/>
</dbReference>
<dbReference type="Pfam" id="PF16360">
    <property type="entry name" value="GTP-bdg_M"/>
    <property type="match status" value="1"/>
</dbReference>
<dbReference type="Pfam" id="PF01926">
    <property type="entry name" value="MMR_HSR1"/>
    <property type="match status" value="1"/>
</dbReference>
<comment type="subunit">
    <text evidence="6">Monomer. Associates with the 50S ribosomal subunit.</text>
</comment>
<feature type="coiled-coil region" evidence="7">
    <location>
        <begin position="274"/>
        <end position="301"/>
    </location>
</feature>
<dbReference type="Gene3D" id="3.40.50.300">
    <property type="entry name" value="P-loop containing nucleotide triphosphate hydrolases"/>
    <property type="match status" value="1"/>
</dbReference>
<dbReference type="GO" id="GO:0043022">
    <property type="term" value="F:ribosome binding"/>
    <property type="evidence" value="ECO:0007669"/>
    <property type="project" value="TreeGrafter"/>
</dbReference>
<dbReference type="GO" id="GO:0005737">
    <property type="term" value="C:cytoplasm"/>
    <property type="evidence" value="ECO:0007669"/>
    <property type="project" value="UniProtKB-SubCell"/>
</dbReference>
<proteinExistence type="inferred from homology"/>
<keyword evidence="2" id="KW-0479">Metal-binding</keyword>
<name>A0A7U4QLY0_DESA2</name>
<dbReference type="PRINTS" id="PR00326">
    <property type="entry name" value="GTP1OBG"/>
</dbReference>
<evidence type="ECO:0000313" key="9">
    <source>
        <dbReference type="EMBL" id="AMM41751.1"/>
    </source>
</evidence>
<dbReference type="PROSITE" id="PS51705">
    <property type="entry name" value="G_HFLX"/>
    <property type="match status" value="1"/>
</dbReference>
<dbReference type="PANTHER" id="PTHR10229:SF0">
    <property type="entry name" value="GTP-BINDING PROTEIN 6-RELATED"/>
    <property type="match status" value="1"/>
</dbReference>
<keyword evidence="3 6" id="KW-0547">Nucleotide-binding</keyword>
<dbReference type="GO" id="GO:0003924">
    <property type="term" value="F:GTPase activity"/>
    <property type="evidence" value="ECO:0007669"/>
    <property type="project" value="UniProtKB-UniRule"/>
</dbReference>
<dbReference type="PANTHER" id="PTHR10229">
    <property type="entry name" value="GTP-BINDING PROTEIN HFLX"/>
    <property type="match status" value="1"/>
</dbReference>
<comment type="similarity">
    <text evidence="6">Belongs to the TRAFAC class OBG-HflX-like GTPase superfamily. HflX GTPase family.</text>
</comment>
<keyword evidence="1 6" id="KW-0963">Cytoplasm</keyword>
<reference evidence="9 10" key="1">
    <citation type="submission" date="2015-10" db="EMBL/GenBank/DDBJ databases">
        <title>Candidatus Desulfofervidus auxilii, a hydrogenotrophic sulfate-reducing bacterium involved in the thermophilic anaerobic oxidation of methane.</title>
        <authorList>
            <person name="Krukenberg V."/>
            <person name="Richter M."/>
            <person name="Wegener G."/>
        </authorList>
    </citation>
    <scope>NUCLEOTIDE SEQUENCE [LARGE SCALE GENOMIC DNA]</scope>
    <source>
        <strain evidence="9 10">HS1</strain>
    </source>
</reference>
<dbReference type="InterPro" id="IPR042108">
    <property type="entry name" value="GTPase_HflX_N_sf"/>
</dbReference>
<evidence type="ECO:0000313" key="10">
    <source>
        <dbReference type="Proteomes" id="UP000070560"/>
    </source>
</evidence>
<dbReference type="NCBIfam" id="TIGR03156">
    <property type="entry name" value="GTP_HflX"/>
    <property type="match status" value="1"/>
</dbReference>
<keyword evidence="10" id="KW-1185">Reference proteome</keyword>
<organism evidence="9 10">
    <name type="scientific">Desulfofervidus auxilii</name>
    <dbReference type="NCBI Taxonomy" id="1621989"/>
    <lineage>
        <taxon>Bacteria</taxon>
        <taxon>Pseudomonadati</taxon>
        <taxon>Thermodesulfobacteriota</taxon>
        <taxon>Candidatus Desulfofervidia</taxon>
        <taxon>Candidatus Desulfofervidales</taxon>
        <taxon>Candidatus Desulfofervidaceae</taxon>
        <taxon>Candidatus Desulfofervidus</taxon>
    </lineage>
</organism>
<dbReference type="Gene3D" id="6.10.250.2860">
    <property type="match status" value="1"/>
</dbReference>
<evidence type="ECO:0000256" key="7">
    <source>
        <dbReference type="SAM" id="Coils"/>
    </source>
</evidence>
<feature type="domain" description="Hflx-type G" evidence="8">
    <location>
        <begin position="315"/>
        <end position="479"/>
    </location>
</feature>
<dbReference type="GO" id="GO:0046872">
    <property type="term" value="F:metal ion binding"/>
    <property type="evidence" value="ECO:0007669"/>
    <property type="project" value="UniProtKB-KW"/>
</dbReference>
<dbReference type="SUPFAM" id="SSF52540">
    <property type="entry name" value="P-loop containing nucleoside triphosphate hydrolases"/>
    <property type="match status" value="1"/>
</dbReference>
<evidence type="ECO:0000256" key="6">
    <source>
        <dbReference type="HAMAP-Rule" id="MF_00900"/>
    </source>
</evidence>
<dbReference type="FunFam" id="3.40.50.11060:FF:000001">
    <property type="entry name" value="GTPase HflX"/>
    <property type="match status" value="1"/>
</dbReference>
<keyword evidence="5 6" id="KW-0342">GTP-binding</keyword>
<dbReference type="Proteomes" id="UP000070560">
    <property type="component" value="Chromosome"/>
</dbReference>
<evidence type="ECO:0000256" key="5">
    <source>
        <dbReference type="ARBA" id="ARBA00023134"/>
    </source>
</evidence>
<dbReference type="GO" id="GO:0005525">
    <property type="term" value="F:GTP binding"/>
    <property type="evidence" value="ECO:0007669"/>
    <property type="project" value="UniProtKB-UniRule"/>
</dbReference>
<evidence type="ECO:0000256" key="1">
    <source>
        <dbReference type="ARBA" id="ARBA00022490"/>
    </source>
</evidence>
<dbReference type="Pfam" id="PF13167">
    <property type="entry name" value="GTP-bdg_N"/>
    <property type="match status" value="1"/>
</dbReference>
<evidence type="ECO:0000259" key="8">
    <source>
        <dbReference type="PROSITE" id="PS51705"/>
    </source>
</evidence>
<comment type="function">
    <text evidence="6">GTPase that associates with the 50S ribosomal subunit and may have a role during protein synthesis or ribosome biogenesis.</text>
</comment>
<evidence type="ECO:0000256" key="4">
    <source>
        <dbReference type="ARBA" id="ARBA00022842"/>
    </source>
</evidence>
<dbReference type="InterPro" id="IPR032305">
    <property type="entry name" value="GTP-bd_M"/>
</dbReference>
<dbReference type="InterPro" id="IPR027417">
    <property type="entry name" value="P-loop_NTPase"/>
</dbReference>
<dbReference type="KEGG" id="daw:HS1_001959"/>
<accession>A0A7U4QLY0</accession>
<dbReference type="CDD" id="cd01878">
    <property type="entry name" value="HflX"/>
    <property type="match status" value="1"/>
</dbReference>
<dbReference type="Gene3D" id="3.40.50.11060">
    <property type="entry name" value="GTPase HflX, N-terminal domain"/>
    <property type="match status" value="1"/>
</dbReference>
<keyword evidence="7" id="KW-0175">Coiled coil</keyword>